<feature type="non-terminal residue" evidence="11">
    <location>
        <position position="1"/>
    </location>
</feature>
<dbReference type="GO" id="GO:0004674">
    <property type="term" value="F:protein serine/threonine kinase activity"/>
    <property type="evidence" value="ECO:0007669"/>
    <property type="project" value="UniProtKB-KW"/>
</dbReference>
<dbReference type="InterPro" id="IPR011009">
    <property type="entry name" value="Kinase-like_dom_sf"/>
</dbReference>
<dbReference type="PANTHER" id="PTHR44899">
    <property type="entry name" value="CAMK FAMILY PROTEIN KINASE"/>
    <property type="match status" value="1"/>
</dbReference>
<dbReference type="SUPFAM" id="SSF56112">
    <property type="entry name" value="Protein kinase-like (PK-like)"/>
    <property type="match status" value="1"/>
</dbReference>
<evidence type="ECO:0000256" key="8">
    <source>
        <dbReference type="ARBA" id="ARBA00048679"/>
    </source>
</evidence>
<keyword evidence="2" id="KW-0723">Serine/threonine-protein kinase</keyword>
<evidence type="ECO:0000256" key="2">
    <source>
        <dbReference type="ARBA" id="ARBA00022527"/>
    </source>
</evidence>
<evidence type="ECO:0000256" key="4">
    <source>
        <dbReference type="ARBA" id="ARBA00022741"/>
    </source>
</evidence>
<proteinExistence type="predicted"/>
<keyword evidence="3" id="KW-0808">Transferase</keyword>
<dbReference type="InterPro" id="IPR017441">
    <property type="entry name" value="Protein_kinase_ATP_BS"/>
</dbReference>
<feature type="domain" description="Protein kinase" evidence="10">
    <location>
        <begin position="73"/>
        <end position="153"/>
    </location>
</feature>
<evidence type="ECO:0000313" key="12">
    <source>
        <dbReference type="Proteomes" id="UP000823405"/>
    </source>
</evidence>
<evidence type="ECO:0000256" key="6">
    <source>
        <dbReference type="ARBA" id="ARBA00022840"/>
    </source>
</evidence>
<evidence type="ECO:0000256" key="3">
    <source>
        <dbReference type="ARBA" id="ARBA00022679"/>
    </source>
</evidence>
<dbReference type="PROSITE" id="PS50011">
    <property type="entry name" value="PROTEIN_KINASE_DOM"/>
    <property type="match status" value="1"/>
</dbReference>
<accession>A0A9P6QKW7</accession>
<dbReference type="InterPro" id="IPR000719">
    <property type="entry name" value="Prot_kinase_dom"/>
</dbReference>
<dbReference type="GO" id="GO:0005524">
    <property type="term" value="F:ATP binding"/>
    <property type="evidence" value="ECO:0007669"/>
    <property type="project" value="UniProtKB-UniRule"/>
</dbReference>
<comment type="catalytic activity">
    <reaction evidence="8">
        <text>L-seryl-[protein] + ATP = O-phospho-L-seryl-[protein] + ADP + H(+)</text>
        <dbReference type="Rhea" id="RHEA:17989"/>
        <dbReference type="Rhea" id="RHEA-COMP:9863"/>
        <dbReference type="Rhea" id="RHEA-COMP:11604"/>
        <dbReference type="ChEBI" id="CHEBI:15378"/>
        <dbReference type="ChEBI" id="CHEBI:29999"/>
        <dbReference type="ChEBI" id="CHEBI:30616"/>
        <dbReference type="ChEBI" id="CHEBI:83421"/>
        <dbReference type="ChEBI" id="CHEBI:456216"/>
        <dbReference type="EC" id="2.7.11.1"/>
    </reaction>
</comment>
<evidence type="ECO:0000256" key="5">
    <source>
        <dbReference type="ARBA" id="ARBA00022777"/>
    </source>
</evidence>
<feature type="binding site" evidence="9">
    <location>
        <position position="100"/>
    </location>
    <ligand>
        <name>ATP</name>
        <dbReference type="ChEBI" id="CHEBI:30616"/>
    </ligand>
</feature>
<dbReference type="InterPro" id="IPR051131">
    <property type="entry name" value="NEK_Ser/Thr_kinase_NIMA"/>
</dbReference>
<evidence type="ECO:0000259" key="10">
    <source>
        <dbReference type="PROSITE" id="PS50011"/>
    </source>
</evidence>
<reference evidence="11" key="1">
    <citation type="journal article" date="2020" name="Fungal Divers.">
        <title>Resolving the Mortierellaceae phylogeny through synthesis of multi-gene phylogenetics and phylogenomics.</title>
        <authorList>
            <person name="Vandepol N."/>
            <person name="Liber J."/>
            <person name="Desiro A."/>
            <person name="Na H."/>
            <person name="Kennedy M."/>
            <person name="Barry K."/>
            <person name="Grigoriev I.V."/>
            <person name="Miller A.N."/>
            <person name="O'Donnell K."/>
            <person name="Stajich J.E."/>
            <person name="Bonito G."/>
        </authorList>
    </citation>
    <scope>NUCLEOTIDE SEQUENCE</scope>
    <source>
        <strain evidence="11">NVP60</strain>
    </source>
</reference>
<dbReference type="Proteomes" id="UP000823405">
    <property type="component" value="Unassembled WGS sequence"/>
</dbReference>
<organism evidence="11 12">
    <name type="scientific">Linnemannia gamsii</name>
    <dbReference type="NCBI Taxonomy" id="64522"/>
    <lineage>
        <taxon>Eukaryota</taxon>
        <taxon>Fungi</taxon>
        <taxon>Fungi incertae sedis</taxon>
        <taxon>Mucoromycota</taxon>
        <taxon>Mortierellomycotina</taxon>
        <taxon>Mortierellomycetes</taxon>
        <taxon>Mortierellales</taxon>
        <taxon>Mortierellaceae</taxon>
        <taxon>Linnemannia</taxon>
    </lineage>
</organism>
<gene>
    <name evidence="11" type="ORF">BGZ97_010047</name>
</gene>
<comment type="caution">
    <text evidence="11">The sequence shown here is derived from an EMBL/GenBank/DDBJ whole genome shotgun (WGS) entry which is preliminary data.</text>
</comment>
<dbReference type="Pfam" id="PF00069">
    <property type="entry name" value="Pkinase"/>
    <property type="match status" value="1"/>
</dbReference>
<evidence type="ECO:0000256" key="7">
    <source>
        <dbReference type="ARBA" id="ARBA00047899"/>
    </source>
</evidence>
<keyword evidence="6 9" id="KW-0067">ATP-binding</keyword>
<keyword evidence="5" id="KW-0418">Kinase</keyword>
<keyword evidence="4 9" id="KW-0547">Nucleotide-binding</keyword>
<dbReference type="OrthoDB" id="4062651at2759"/>
<dbReference type="AlphaFoldDB" id="A0A9P6QKW7"/>
<comment type="catalytic activity">
    <reaction evidence="7">
        <text>L-threonyl-[protein] + ATP = O-phospho-L-threonyl-[protein] + ADP + H(+)</text>
        <dbReference type="Rhea" id="RHEA:46608"/>
        <dbReference type="Rhea" id="RHEA-COMP:11060"/>
        <dbReference type="Rhea" id="RHEA-COMP:11605"/>
        <dbReference type="ChEBI" id="CHEBI:15378"/>
        <dbReference type="ChEBI" id="CHEBI:30013"/>
        <dbReference type="ChEBI" id="CHEBI:30616"/>
        <dbReference type="ChEBI" id="CHEBI:61977"/>
        <dbReference type="ChEBI" id="CHEBI:456216"/>
        <dbReference type="EC" id="2.7.11.1"/>
    </reaction>
</comment>
<evidence type="ECO:0000313" key="11">
    <source>
        <dbReference type="EMBL" id="KAG0276676.1"/>
    </source>
</evidence>
<evidence type="ECO:0000256" key="9">
    <source>
        <dbReference type="PROSITE-ProRule" id="PRU10141"/>
    </source>
</evidence>
<dbReference type="PANTHER" id="PTHR44899:SF3">
    <property type="entry name" value="SERINE_THREONINE-PROTEIN KINASE NEK1"/>
    <property type="match status" value="1"/>
</dbReference>
<dbReference type="EMBL" id="JAAAIN010005029">
    <property type="protein sequence ID" value="KAG0276676.1"/>
    <property type="molecule type" value="Genomic_DNA"/>
</dbReference>
<dbReference type="Gene3D" id="3.30.200.20">
    <property type="entry name" value="Phosphorylase Kinase, domain 1"/>
    <property type="match status" value="1"/>
</dbReference>
<evidence type="ECO:0000256" key="1">
    <source>
        <dbReference type="ARBA" id="ARBA00012513"/>
    </source>
</evidence>
<protein>
    <recommendedName>
        <fullName evidence="1">non-specific serine/threonine protein kinase</fullName>
        <ecNumber evidence="1">2.7.11.1</ecNumber>
    </recommendedName>
</protein>
<dbReference type="PROSITE" id="PS00107">
    <property type="entry name" value="PROTEIN_KINASE_ATP"/>
    <property type="match status" value="1"/>
</dbReference>
<sequence length="153" mass="17479">MDPRNAHVQPPWTHEALEHKYQKVQYRFHCAPYTEAESISLIHDGYDSLPHQLRRDFLAKTFPLTIFNGFKTYVCEKPLGQGGYGTCLLARDDSKKVALKVCYCEPDKPHKKALIEAEAAMASSLKHKYVVHVQESFDVQDLTILVQDWCEGG</sequence>
<dbReference type="EC" id="2.7.11.1" evidence="1"/>
<keyword evidence="12" id="KW-1185">Reference proteome</keyword>
<name>A0A9P6QKW7_9FUNG</name>